<dbReference type="Proteomes" id="UP000603904">
    <property type="component" value="Unassembled WGS sequence"/>
</dbReference>
<evidence type="ECO:0000313" key="3">
    <source>
        <dbReference type="Proteomes" id="UP000603904"/>
    </source>
</evidence>
<name>A0ABQ4FV94_9ACTN</name>
<organism evidence="2 3">
    <name type="scientific">Microbispora corallina</name>
    <dbReference type="NCBI Taxonomy" id="83302"/>
    <lineage>
        <taxon>Bacteria</taxon>
        <taxon>Bacillati</taxon>
        <taxon>Actinomycetota</taxon>
        <taxon>Actinomycetes</taxon>
        <taxon>Streptosporangiales</taxon>
        <taxon>Streptosporangiaceae</taxon>
        <taxon>Microbispora</taxon>
    </lineage>
</organism>
<keyword evidence="3" id="KW-1185">Reference proteome</keyword>
<keyword evidence="1" id="KW-1133">Transmembrane helix</keyword>
<keyword evidence="1" id="KW-0472">Membrane</keyword>
<feature type="transmembrane region" description="Helical" evidence="1">
    <location>
        <begin position="134"/>
        <end position="153"/>
    </location>
</feature>
<feature type="transmembrane region" description="Helical" evidence="1">
    <location>
        <begin position="222"/>
        <end position="240"/>
    </location>
</feature>
<feature type="transmembrane region" description="Helical" evidence="1">
    <location>
        <begin position="165"/>
        <end position="182"/>
    </location>
</feature>
<protein>
    <submittedName>
        <fullName evidence="2">Membrane protein</fullName>
    </submittedName>
</protein>
<feature type="transmembrane region" description="Helical" evidence="1">
    <location>
        <begin position="194"/>
        <end position="215"/>
    </location>
</feature>
<sequence length="314" mass="30767">MAVIVLVTALAAVFVASFLGAFHAPRPHDVPVAVVGPAPVVATLRAALDARVPGAFALTPYADERAARDALAAREVDAVLAPQAGRLVVASAAGRTGATVVTEAFQAAARAQGRPLAVEDAIPLPAGDAGGISGMFYVLALVVPGIAVALLLSRAAPGLGAGGRLAALVSAAVVAGAVNAWLADVAFGALPGHLPALAAVSAAVVLAIALAAAGLNRAAGPAGVAVAAMLFIPVGLPASGGPLGARFIPQWYAAVGQVLPVRQAADAVRNVVSFDGAALGVPLLVLGGWALLGVVLLTLPERRKAPAPEPVLVG</sequence>
<proteinExistence type="predicted"/>
<evidence type="ECO:0000256" key="1">
    <source>
        <dbReference type="SAM" id="Phobius"/>
    </source>
</evidence>
<feature type="transmembrane region" description="Helical" evidence="1">
    <location>
        <begin position="277"/>
        <end position="299"/>
    </location>
</feature>
<evidence type="ECO:0000313" key="2">
    <source>
        <dbReference type="EMBL" id="GIH38731.1"/>
    </source>
</evidence>
<reference evidence="2 3" key="1">
    <citation type="submission" date="2021-01" db="EMBL/GenBank/DDBJ databases">
        <title>Whole genome shotgun sequence of Microbispora corallina NBRC 16416.</title>
        <authorList>
            <person name="Komaki H."/>
            <person name="Tamura T."/>
        </authorList>
    </citation>
    <scope>NUCLEOTIDE SEQUENCE [LARGE SCALE GENOMIC DNA]</scope>
    <source>
        <strain evidence="2 3">NBRC 16416</strain>
    </source>
</reference>
<comment type="caution">
    <text evidence="2">The sequence shown here is derived from an EMBL/GenBank/DDBJ whole genome shotgun (WGS) entry which is preliminary data.</text>
</comment>
<keyword evidence="1" id="KW-0812">Transmembrane</keyword>
<dbReference type="EMBL" id="BOOC01000005">
    <property type="protein sequence ID" value="GIH38731.1"/>
    <property type="molecule type" value="Genomic_DNA"/>
</dbReference>
<gene>
    <name evidence="2" type="ORF">Mco01_17310</name>
</gene>
<accession>A0ABQ4FV94</accession>